<dbReference type="GO" id="GO:0016787">
    <property type="term" value="F:hydrolase activity"/>
    <property type="evidence" value="ECO:0007669"/>
    <property type="project" value="UniProtKB-KW"/>
</dbReference>
<organism evidence="2 3">
    <name type="scientific">Pseudonocardia lutea</name>
    <dbReference type="NCBI Taxonomy" id="2172015"/>
    <lineage>
        <taxon>Bacteria</taxon>
        <taxon>Bacillati</taxon>
        <taxon>Actinomycetota</taxon>
        <taxon>Actinomycetes</taxon>
        <taxon>Pseudonocardiales</taxon>
        <taxon>Pseudonocardiaceae</taxon>
        <taxon>Pseudonocardia</taxon>
    </lineage>
</organism>
<dbReference type="InterPro" id="IPR050266">
    <property type="entry name" value="AB_hydrolase_sf"/>
</dbReference>
<dbReference type="RefSeq" id="WP_379567156.1">
    <property type="nucleotide sequence ID" value="NZ_JBHSQK010000042.1"/>
</dbReference>
<evidence type="ECO:0000313" key="3">
    <source>
        <dbReference type="Proteomes" id="UP001596119"/>
    </source>
</evidence>
<evidence type="ECO:0000259" key="1">
    <source>
        <dbReference type="Pfam" id="PF12697"/>
    </source>
</evidence>
<dbReference type="PANTHER" id="PTHR43798">
    <property type="entry name" value="MONOACYLGLYCEROL LIPASE"/>
    <property type="match status" value="1"/>
</dbReference>
<gene>
    <name evidence="2" type="ORF">ACFQH9_17225</name>
</gene>
<proteinExistence type="predicted"/>
<feature type="domain" description="AB hydrolase-1" evidence="1">
    <location>
        <begin position="16"/>
        <end position="252"/>
    </location>
</feature>
<accession>A0ABW1I8V2</accession>
<dbReference type="Proteomes" id="UP001596119">
    <property type="component" value="Unassembled WGS sequence"/>
</dbReference>
<dbReference type="SUPFAM" id="SSF53474">
    <property type="entry name" value="alpha/beta-Hydrolases"/>
    <property type="match status" value="1"/>
</dbReference>
<dbReference type="Gene3D" id="3.40.50.1820">
    <property type="entry name" value="alpha/beta hydrolase"/>
    <property type="match status" value="1"/>
</dbReference>
<dbReference type="PRINTS" id="PR00111">
    <property type="entry name" value="ABHYDROLASE"/>
</dbReference>
<comment type="caution">
    <text evidence="2">The sequence shown here is derived from an EMBL/GenBank/DDBJ whole genome shotgun (WGS) entry which is preliminary data.</text>
</comment>
<name>A0ABW1I8V2_9PSEU</name>
<reference evidence="3" key="1">
    <citation type="journal article" date="2019" name="Int. J. Syst. Evol. Microbiol.">
        <title>The Global Catalogue of Microorganisms (GCM) 10K type strain sequencing project: providing services to taxonomists for standard genome sequencing and annotation.</title>
        <authorList>
            <consortium name="The Broad Institute Genomics Platform"/>
            <consortium name="The Broad Institute Genome Sequencing Center for Infectious Disease"/>
            <person name="Wu L."/>
            <person name="Ma J."/>
        </authorList>
    </citation>
    <scope>NUCLEOTIDE SEQUENCE [LARGE SCALE GENOMIC DNA]</scope>
    <source>
        <strain evidence="3">CGMCC 4.7397</strain>
    </source>
</reference>
<sequence length="275" mass="29002">MTLRLSWDRGGAGEPLLLLHGLGSTHDDFVAVRPRLEDGYAVLAPDLPGHGRSPALRGRPTVAAIVDVIEADLDELGIRRVHVLGNSLGARLALELASRGRARSVVAIAPNGLNVLPERLYQGAALGLARVALRGAAPWLDGMVRSVLGRTVLLSGLRAAPWRAGEREARALKAGFAESEDFWRMLWWAILVDLPTGTERIDCPVVLAQGTADVIAAGQTPRYLCLIAGSRFVPLLGAGHASQSDVPGAIVRLVRRATGAAAREGHGPGATSFIA</sequence>
<dbReference type="InterPro" id="IPR029058">
    <property type="entry name" value="AB_hydrolase_fold"/>
</dbReference>
<dbReference type="EMBL" id="JBHSQK010000042">
    <property type="protein sequence ID" value="MFC5950017.1"/>
    <property type="molecule type" value="Genomic_DNA"/>
</dbReference>
<dbReference type="InterPro" id="IPR000073">
    <property type="entry name" value="AB_hydrolase_1"/>
</dbReference>
<dbReference type="PANTHER" id="PTHR43798:SF33">
    <property type="entry name" value="HYDROLASE, PUTATIVE (AFU_ORTHOLOGUE AFUA_2G14860)-RELATED"/>
    <property type="match status" value="1"/>
</dbReference>
<evidence type="ECO:0000313" key="2">
    <source>
        <dbReference type="EMBL" id="MFC5950017.1"/>
    </source>
</evidence>
<keyword evidence="3" id="KW-1185">Reference proteome</keyword>
<keyword evidence="2" id="KW-0378">Hydrolase</keyword>
<protein>
    <submittedName>
        <fullName evidence="2">Alpha/beta fold hydrolase</fullName>
    </submittedName>
</protein>
<dbReference type="Pfam" id="PF12697">
    <property type="entry name" value="Abhydrolase_6"/>
    <property type="match status" value="1"/>
</dbReference>